<gene>
    <name evidence="4" type="primary">Harbi1_129</name>
    <name evidence="4" type="ORF">N1851_003798</name>
</gene>
<evidence type="ECO:0000259" key="3">
    <source>
        <dbReference type="Pfam" id="PF13359"/>
    </source>
</evidence>
<keyword evidence="5" id="KW-1185">Reference proteome</keyword>
<dbReference type="Pfam" id="PF13359">
    <property type="entry name" value="DDE_Tnp_4"/>
    <property type="match status" value="1"/>
</dbReference>
<accession>A0AA47N9G0</accession>
<protein>
    <submittedName>
        <fullName evidence="4">Nuclease HARBI1</fullName>
    </submittedName>
</protein>
<dbReference type="EMBL" id="JAOPHQ010000582">
    <property type="protein sequence ID" value="KAK0154134.1"/>
    <property type="molecule type" value="Genomic_DNA"/>
</dbReference>
<dbReference type="AlphaFoldDB" id="A0AA47N9G0"/>
<evidence type="ECO:0000256" key="1">
    <source>
        <dbReference type="ARBA" id="ARBA00001968"/>
    </source>
</evidence>
<evidence type="ECO:0000313" key="5">
    <source>
        <dbReference type="Proteomes" id="UP001174136"/>
    </source>
</evidence>
<dbReference type="GO" id="GO:0046872">
    <property type="term" value="F:metal ion binding"/>
    <property type="evidence" value="ECO:0007669"/>
    <property type="project" value="UniProtKB-KW"/>
</dbReference>
<feature type="domain" description="DDE Tnp4" evidence="3">
    <location>
        <begin position="88"/>
        <end position="153"/>
    </location>
</feature>
<dbReference type="InterPro" id="IPR027806">
    <property type="entry name" value="HARBI1_dom"/>
</dbReference>
<organism evidence="4 5">
    <name type="scientific">Merluccius polli</name>
    <name type="common">Benguela hake</name>
    <name type="synonym">Merluccius cadenati</name>
    <dbReference type="NCBI Taxonomy" id="89951"/>
    <lineage>
        <taxon>Eukaryota</taxon>
        <taxon>Metazoa</taxon>
        <taxon>Chordata</taxon>
        <taxon>Craniata</taxon>
        <taxon>Vertebrata</taxon>
        <taxon>Euteleostomi</taxon>
        <taxon>Actinopterygii</taxon>
        <taxon>Neopterygii</taxon>
        <taxon>Teleostei</taxon>
        <taxon>Neoteleostei</taxon>
        <taxon>Acanthomorphata</taxon>
        <taxon>Zeiogadaria</taxon>
        <taxon>Gadariae</taxon>
        <taxon>Gadiformes</taxon>
        <taxon>Gadoidei</taxon>
        <taxon>Merlucciidae</taxon>
        <taxon>Merluccius</taxon>
    </lineage>
</organism>
<dbReference type="Proteomes" id="UP001174136">
    <property type="component" value="Unassembled WGS sequence"/>
</dbReference>
<comment type="cofactor">
    <cofactor evidence="1">
        <name>a divalent metal cation</name>
        <dbReference type="ChEBI" id="CHEBI:60240"/>
    </cofactor>
</comment>
<proteinExistence type="predicted"/>
<comment type="caution">
    <text evidence="4">The sequence shown here is derived from an EMBL/GenBank/DDBJ whole genome shotgun (WGS) entry which is preliminary data.</text>
</comment>
<evidence type="ECO:0000313" key="4">
    <source>
        <dbReference type="EMBL" id="KAK0154134.1"/>
    </source>
</evidence>
<keyword evidence="2" id="KW-0479">Metal-binding</keyword>
<name>A0AA47N9G0_MERPO</name>
<reference evidence="4" key="1">
    <citation type="journal article" date="2023" name="Front. Mar. Sci.">
        <title>A new Merluccius polli reference genome to investigate the effects of global change in West African waters.</title>
        <authorList>
            <person name="Mateo J.L."/>
            <person name="Blanco-Fernandez C."/>
            <person name="Garcia-Vazquez E."/>
            <person name="Machado-Schiaffino G."/>
        </authorList>
    </citation>
    <scope>NUCLEOTIDE SEQUENCE</scope>
    <source>
        <strain evidence="4">C29</strain>
        <tissue evidence="4">Fin</tissue>
    </source>
</reference>
<evidence type="ECO:0000256" key="2">
    <source>
        <dbReference type="ARBA" id="ARBA00022723"/>
    </source>
</evidence>
<sequence>MADLVLLEDLVGAALRREHAFRPCTDFLADSDDCLLRRYQLPRYILVDLCQQLAPTLERETKRKSAIPIEVQLLTTLTQTLHYAQGAIDCTHIALRSPSHNEFNHVNRKGFRSVKVQLICNAQLELLNVVVRWPGTTHDSFVLHNSSMGLRLQGGAVEDGWLIAKLFTVCWHI</sequence>